<evidence type="ECO:0000313" key="8">
    <source>
        <dbReference type="Proteomes" id="UP000286746"/>
    </source>
</evidence>
<dbReference type="InterPro" id="IPR010497">
    <property type="entry name" value="Epoxide_hydro_N"/>
</dbReference>
<keyword evidence="8" id="KW-1185">Reference proteome</keyword>
<sequence length="438" mass="48950">MAQNTTTTPKNEQNKQNKQAEGIGRAEQTEGAGRTEQTEQTEETGHAGRIEPFPLHVPDRELTLLRARLDEARLPEPETVPDTSQGIGLNRLRTLLDTWRQHDWRATEDRWNAIPHYRARIDGLNIAFWYVCSPEPTAFALLLTHGWPGSVLEFENVLGPLTDPVAHGGSAADAFHVVVPSLPGFGFSERPREPGWQPARTARAWAELMTALGYERFGAHGGDWGAYVSTELARQVPERVAGLHLTMPLASPLPEDRHAPDPAERRMLERRDTHLADGYGFGMIMATRPQTLGYSLLDSPAGLAAWLGEKFDAYADTRPEAGGGVSLTQQVENIALYWLTGTGASSARWYWEAMRWVPRSAEEEIAQPVTTPTACSLFPAEPWPTARRWAERRYHDLRSWHEMDRGGHFPGLEQPDLLVAELRAAFQHARQSTNGRPQ</sequence>
<dbReference type="Proteomes" id="UP000286746">
    <property type="component" value="Unassembled WGS sequence"/>
</dbReference>
<evidence type="ECO:0000259" key="6">
    <source>
        <dbReference type="Pfam" id="PF06441"/>
    </source>
</evidence>
<feature type="active site" description="Proton donor" evidence="4">
    <location>
        <position position="350"/>
    </location>
</feature>
<dbReference type="EMBL" id="BHZD01000001">
    <property type="protein sequence ID" value="GCD40617.1"/>
    <property type="molecule type" value="Genomic_DNA"/>
</dbReference>
<gene>
    <name evidence="7" type="ORF">GKJPGBOP_00270</name>
</gene>
<dbReference type="Pfam" id="PF06441">
    <property type="entry name" value="EHN"/>
    <property type="match status" value="1"/>
</dbReference>
<name>A0A401VU50_STREY</name>
<dbReference type="RefSeq" id="WP_125051020.1">
    <property type="nucleotide sequence ID" value="NZ_BHZD01000001.1"/>
</dbReference>
<evidence type="ECO:0000256" key="2">
    <source>
        <dbReference type="ARBA" id="ARBA00022797"/>
    </source>
</evidence>
<dbReference type="GO" id="GO:0097176">
    <property type="term" value="P:epoxide metabolic process"/>
    <property type="evidence" value="ECO:0007669"/>
    <property type="project" value="TreeGrafter"/>
</dbReference>
<evidence type="ECO:0000256" key="4">
    <source>
        <dbReference type="PIRSR" id="PIRSR001112-1"/>
    </source>
</evidence>
<dbReference type="PIRSF" id="PIRSF001112">
    <property type="entry name" value="Epoxide_hydrolase"/>
    <property type="match status" value="1"/>
</dbReference>
<feature type="active site" description="Proton acceptor" evidence="4">
    <location>
        <position position="408"/>
    </location>
</feature>
<organism evidence="7 8">
    <name type="scientific">Streptomyces paromomycinus</name>
    <name type="common">Streptomyces rimosus subsp. paromomycinus</name>
    <dbReference type="NCBI Taxonomy" id="92743"/>
    <lineage>
        <taxon>Bacteria</taxon>
        <taxon>Bacillati</taxon>
        <taxon>Actinomycetota</taxon>
        <taxon>Actinomycetes</taxon>
        <taxon>Kitasatosporales</taxon>
        <taxon>Streptomycetaceae</taxon>
        <taxon>Streptomyces</taxon>
    </lineage>
</organism>
<feature type="compositionally biased region" description="Polar residues" evidence="5">
    <location>
        <begin position="1"/>
        <end position="19"/>
    </location>
</feature>
<dbReference type="PRINTS" id="PR00412">
    <property type="entry name" value="EPOXHYDRLASE"/>
</dbReference>
<dbReference type="SUPFAM" id="SSF53474">
    <property type="entry name" value="alpha/beta-Hydrolases"/>
    <property type="match status" value="1"/>
</dbReference>
<dbReference type="InterPro" id="IPR029058">
    <property type="entry name" value="AB_hydrolase_fold"/>
</dbReference>
<feature type="active site" description="Nucleophile" evidence="4">
    <location>
        <position position="223"/>
    </location>
</feature>
<keyword evidence="3 7" id="KW-0378">Hydrolase</keyword>
<protein>
    <submittedName>
        <fullName evidence="7">Microsomal epoxide hydrolase</fullName>
    </submittedName>
</protein>
<feature type="region of interest" description="Disordered" evidence="5">
    <location>
        <begin position="1"/>
        <end position="54"/>
    </location>
</feature>
<dbReference type="PANTHER" id="PTHR21661:SF35">
    <property type="entry name" value="EPOXIDE HYDROLASE"/>
    <property type="match status" value="1"/>
</dbReference>
<dbReference type="GO" id="GO:0004301">
    <property type="term" value="F:epoxide hydrolase activity"/>
    <property type="evidence" value="ECO:0007669"/>
    <property type="project" value="TreeGrafter"/>
</dbReference>
<dbReference type="PANTHER" id="PTHR21661">
    <property type="entry name" value="EPOXIDE HYDROLASE 1-RELATED"/>
    <property type="match status" value="1"/>
</dbReference>
<evidence type="ECO:0000256" key="1">
    <source>
        <dbReference type="ARBA" id="ARBA00010088"/>
    </source>
</evidence>
<comment type="similarity">
    <text evidence="1">Belongs to the peptidase S33 family.</text>
</comment>
<comment type="caution">
    <text evidence="7">The sequence shown here is derived from an EMBL/GenBank/DDBJ whole genome shotgun (WGS) entry which is preliminary data.</text>
</comment>
<dbReference type="AlphaFoldDB" id="A0A401VU50"/>
<dbReference type="Gene3D" id="3.40.50.1820">
    <property type="entry name" value="alpha/beta hydrolase"/>
    <property type="match status" value="1"/>
</dbReference>
<dbReference type="InterPro" id="IPR016292">
    <property type="entry name" value="Epoxide_hydrolase"/>
</dbReference>
<reference evidence="7 8" key="1">
    <citation type="submission" date="2018-11" db="EMBL/GenBank/DDBJ databases">
        <title>Whole genome sequence of Streptomyces paromomycinus NBRC 15454(T).</title>
        <authorList>
            <person name="Komaki H."/>
            <person name="Tamura T."/>
        </authorList>
    </citation>
    <scope>NUCLEOTIDE SEQUENCE [LARGE SCALE GENOMIC DNA]</scope>
    <source>
        <strain evidence="7 8">NBRC 15454</strain>
    </source>
</reference>
<dbReference type="InterPro" id="IPR000639">
    <property type="entry name" value="Epox_hydrolase-like"/>
</dbReference>
<proteinExistence type="inferred from homology"/>
<accession>A0A401VU50</accession>
<evidence type="ECO:0000256" key="3">
    <source>
        <dbReference type="ARBA" id="ARBA00022801"/>
    </source>
</evidence>
<evidence type="ECO:0000256" key="5">
    <source>
        <dbReference type="SAM" id="MobiDB-lite"/>
    </source>
</evidence>
<keyword evidence="2" id="KW-0058">Aromatic hydrocarbons catabolism</keyword>
<feature type="domain" description="Epoxide hydrolase N-terminal" evidence="6">
    <location>
        <begin position="50"/>
        <end position="154"/>
    </location>
</feature>
<evidence type="ECO:0000313" key="7">
    <source>
        <dbReference type="EMBL" id="GCD40617.1"/>
    </source>
</evidence>